<name>M0B6T1_9EURY</name>
<keyword evidence="2" id="KW-1185">Reference proteome</keyword>
<dbReference type="AlphaFoldDB" id="M0B6T1"/>
<evidence type="ECO:0000313" key="1">
    <source>
        <dbReference type="EMBL" id="ELZ06505.1"/>
    </source>
</evidence>
<dbReference type="OrthoDB" id="257177at2157"/>
<dbReference type="RefSeq" id="WP_006665313.1">
    <property type="nucleotide sequence ID" value="NZ_AOIP01000019.1"/>
</dbReference>
<sequence>MTESTRQRGAARCEACGKALAVWVTSTREIFPIGSVDGCPCGGSSFRLLG</sequence>
<proteinExistence type="predicted"/>
<dbReference type="EMBL" id="AOIP01000019">
    <property type="protein sequence ID" value="ELZ06505.1"/>
    <property type="molecule type" value="Genomic_DNA"/>
</dbReference>
<protein>
    <submittedName>
        <fullName evidence="1">Uncharacterized protein</fullName>
    </submittedName>
</protein>
<accession>M0B6T1</accession>
<dbReference type="PATRIC" id="fig|1227491.4.peg.1903"/>
<comment type="caution">
    <text evidence="1">The sequence shown here is derived from an EMBL/GenBank/DDBJ whole genome shotgun (WGS) entry which is preliminary data.</text>
</comment>
<dbReference type="Proteomes" id="UP000011591">
    <property type="component" value="Unassembled WGS sequence"/>
</dbReference>
<evidence type="ECO:0000313" key="2">
    <source>
        <dbReference type="Proteomes" id="UP000011591"/>
    </source>
</evidence>
<reference evidence="1 2" key="1">
    <citation type="journal article" date="2014" name="PLoS Genet.">
        <title>Phylogenetically driven sequencing of extremely halophilic archaea reveals strategies for static and dynamic osmo-response.</title>
        <authorList>
            <person name="Becker E.A."/>
            <person name="Seitzer P.M."/>
            <person name="Tritt A."/>
            <person name="Larsen D."/>
            <person name="Krusor M."/>
            <person name="Yao A.I."/>
            <person name="Wu D."/>
            <person name="Madern D."/>
            <person name="Eisen J.A."/>
            <person name="Darling A.E."/>
            <person name="Facciotti M.T."/>
        </authorList>
    </citation>
    <scope>NUCLEOTIDE SEQUENCE [LARGE SCALE GENOMIC DNA]</scope>
    <source>
        <strain evidence="1 2">DSM 13077</strain>
    </source>
</reference>
<organism evidence="1 2">
    <name type="scientific">Natrialba aegyptia DSM 13077</name>
    <dbReference type="NCBI Taxonomy" id="1227491"/>
    <lineage>
        <taxon>Archaea</taxon>
        <taxon>Methanobacteriati</taxon>
        <taxon>Methanobacteriota</taxon>
        <taxon>Stenosarchaea group</taxon>
        <taxon>Halobacteria</taxon>
        <taxon>Halobacteriales</taxon>
        <taxon>Natrialbaceae</taxon>
        <taxon>Natrialba</taxon>
    </lineage>
</organism>
<gene>
    <name evidence="1" type="ORF">C480_09210</name>
</gene>